<evidence type="ECO:0000256" key="3">
    <source>
        <dbReference type="ARBA" id="ARBA00022801"/>
    </source>
</evidence>
<dbReference type="PROSITE" id="PS00483">
    <property type="entry name" value="DIHYDROOROTASE_2"/>
    <property type="match status" value="1"/>
</dbReference>
<keyword evidence="2" id="KW-0479">Metal-binding</keyword>
<dbReference type="SUPFAM" id="SSF51556">
    <property type="entry name" value="Metallo-dependent hydrolases"/>
    <property type="match status" value="1"/>
</dbReference>
<dbReference type="InterPro" id="IPR011059">
    <property type="entry name" value="Metal-dep_hydrolase_composite"/>
</dbReference>
<name>A0A3L6LAH3_9TRYP</name>
<keyword evidence="3" id="KW-0378">Hydrolase</keyword>
<dbReference type="GO" id="GO:0006145">
    <property type="term" value="P:purine nucleobase catabolic process"/>
    <property type="evidence" value="ECO:0007669"/>
    <property type="project" value="TreeGrafter"/>
</dbReference>
<gene>
    <name evidence="5" type="ORF">DPX39_040061600</name>
</gene>
<dbReference type="Pfam" id="PF01979">
    <property type="entry name" value="Amidohydro_1"/>
    <property type="match status" value="1"/>
</dbReference>
<feature type="domain" description="Amidohydrolase-related" evidence="4">
    <location>
        <begin position="6"/>
        <end position="349"/>
    </location>
</feature>
<accession>A0A3L6LAH3</accession>
<reference evidence="5" key="1">
    <citation type="submission" date="2018-09" db="EMBL/GenBank/DDBJ databases">
        <title>whole genome sequence of T. equiperdum IVM-t1 strain.</title>
        <authorList>
            <person name="Suganuma K."/>
        </authorList>
    </citation>
    <scope>NUCLEOTIDE SEQUENCE [LARGE SCALE GENOMIC DNA]</scope>
    <source>
        <strain evidence="5">IVM-t1</strain>
    </source>
</reference>
<dbReference type="SUPFAM" id="SSF51338">
    <property type="entry name" value="Composite domain of metallo-dependent hydrolases"/>
    <property type="match status" value="1"/>
</dbReference>
<dbReference type="GO" id="GO:0004038">
    <property type="term" value="F:allantoinase activity"/>
    <property type="evidence" value="ECO:0007669"/>
    <property type="project" value="TreeGrafter"/>
</dbReference>
<dbReference type="PANTHER" id="PTHR43668:SF2">
    <property type="entry name" value="ALLANTOINASE"/>
    <property type="match status" value="1"/>
</dbReference>
<proteinExistence type="predicted"/>
<dbReference type="GO" id="GO:0005737">
    <property type="term" value="C:cytoplasm"/>
    <property type="evidence" value="ECO:0007669"/>
    <property type="project" value="TreeGrafter"/>
</dbReference>
<dbReference type="InterPro" id="IPR006680">
    <property type="entry name" value="Amidohydro-rel"/>
</dbReference>
<dbReference type="EMBL" id="QSBY01000004">
    <property type="protein sequence ID" value="RHW73228.1"/>
    <property type="molecule type" value="Genomic_DNA"/>
</dbReference>
<evidence type="ECO:0000259" key="4">
    <source>
        <dbReference type="Pfam" id="PF01979"/>
    </source>
</evidence>
<evidence type="ECO:0000313" key="5">
    <source>
        <dbReference type="EMBL" id="RHW73228.1"/>
    </source>
</evidence>
<dbReference type="Proteomes" id="UP000266743">
    <property type="component" value="Chromosome 4"/>
</dbReference>
<dbReference type="InterPro" id="IPR002195">
    <property type="entry name" value="Dihydroorotase_CS"/>
</dbReference>
<protein>
    <submittedName>
        <fullName evidence="5">Dihydroorotase</fullName>
    </submittedName>
</protein>
<dbReference type="AlphaFoldDB" id="A0A3L6LAH3"/>
<dbReference type="PANTHER" id="PTHR43668">
    <property type="entry name" value="ALLANTOINASE"/>
    <property type="match status" value="1"/>
</dbReference>
<evidence type="ECO:0000256" key="1">
    <source>
        <dbReference type="ARBA" id="ARBA00001947"/>
    </source>
</evidence>
<comment type="caution">
    <text evidence="5">The sequence shown here is derived from an EMBL/GenBank/DDBJ whole genome shotgun (WGS) entry which is preliminary data.</text>
</comment>
<dbReference type="InterPro" id="IPR050138">
    <property type="entry name" value="DHOase/Allantoinase_Hydrolase"/>
</dbReference>
<dbReference type="GO" id="GO:0046872">
    <property type="term" value="F:metal ion binding"/>
    <property type="evidence" value="ECO:0007669"/>
    <property type="project" value="UniProtKB-KW"/>
</dbReference>
<evidence type="ECO:0000256" key="2">
    <source>
        <dbReference type="ARBA" id="ARBA00022723"/>
    </source>
</evidence>
<dbReference type="InterPro" id="IPR032466">
    <property type="entry name" value="Metal_Hydrolase"/>
</dbReference>
<sequence length="390" mass="43051">MARVELPALIDCHVHFREPGLEYKGDMQSEAAAAYAGGINVVCDMPNTQPPTQTIEAFADKVLRASRVKSRCDMRFFFGATAHEHIEQLELMWTQPQHAELRRRCAGLKLYLDNSTGNMKSSGEVVEAAFALCGRLGIPLVAHCEHAEHNEAASAAHAYTGPASHSRRRPAESEVASISQAIELAGRYSTQLHIAHLSTAGGVECLRRARAASATGKKGVPRITAEVTPHHLFLTEGDYCGCGSRVKVNPPVRQWSDVEQLWEAVLDGTVDCIATDHAPHTLQDKSDESNPPSGMPSIELVVPLLLTVCAGRWPHPTTSMPRALQERKLTVEDIVRLMHTNPNRIFGLDVTEEKKRTFDTSVEWVVEESQLHSKCKWSPYANWKLVGKVM</sequence>
<dbReference type="Gene3D" id="3.20.20.140">
    <property type="entry name" value="Metal-dependent hydrolases"/>
    <property type="match status" value="2"/>
</dbReference>
<comment type="cofactor">
    <cofactor evidence="1">
        <name>Zn(2+)</name>
        <dbReference type="ChEBI" id="CHEBI:29105"/>
    </cofactor>
</comment>
<organism evidence="5">
    <name type="scientific">Trypanosoma brucei equiperdum</name>
    <dbReference type="NCBI Taxonomy" id="630700"/>
    <lineage>
        <taxon>Eukaryota</taxon>
        <taxon>Discoba</taxon>
        <taxon>Euglenozoa</taxon>
        <taxon>Kinetoplastea</taxon>
        <taxon>Metakinetoplastina</taxon>
        <taxon>Trypanosomatida</taxon>
        <taxon>Trypanosomatidae</taxon>
        <taxon>Trypanosoma</taxon>
    </lineage>
</organism>